<proteinExistence type="predicted"/>
<reference evidence="1 2" key="1">
    <citation type="journal article" date="2011" name="PLoS Genet.">
        <title>Finished genome of the fungal wheat pathogen Mycosphaerella graminicola reveals dispensome structure, chromosome plasticity, and stealth pathogenesis.</title>
        <authorList>
            <person name="Goodwin S.B."/>
            <person name="Ben M'barek S."/>
            <person name="Dhillon B."/>
            <person name="Wittenberg A.H.J."/>
            <person name="Crane C.F."/>
            <person name="Hane J.K."/>
            <person name="Foster A.J."/>
            <person name="Van der Lee T.A.J."/>
            <person name="Grimwood J."/>
            <person name="Aerts A."/>
            <person name="Antoniw J."/>
            <person name="Bailey A."/>
            <person name="Bluhm B."/>
            <person name="Bowler J."/>
            <person name="Bristow J."/>
            <person name="van der Burgt A."/>
            <person name="Canto-Canche B."/>
            <person name="Churchill A.C.L."/>
            <person name="Conde-Ferraez L."/>
            <person name="Cools H.J."/>
            <person name="Coutinho P.M."/>
            <person name="Csukai M."/>
            <person name="Dehal P."/>
            <person name="De Wit P."/>
            <person name="Donzelli B."/>
            <person name="van de Geest H.C."/>
            <person name="van Ham R.C.H.J."/>
            <person name="Hammond-Kosack K.E."/>
            <person name="Henrissat B."/>
            <person name="Kilian A."/>
            <person name="Kobayashi A.K."/>
            <person name="Koopmann E."/>
            <person name="Kourmpetis Y."/>
            <person name="Kuzniar A."/>
            <person name="Lindquist E."/>
            <person name="Lombard V."/>
            <person name="Maliepaard C."/>
            <person name="Martins N."/>
            <person name="Mehrabi R."/>
            <person name="Nap J.P.H."/>
            <person name="Ponomarenko A."/>
            <person name="Rudd J.J."/>
            <person name="Salamov A."/>
            <person name="Schmutz J."/>
            <person name="Schouten H.J."/>
            <person name="Shapiro H."/>
            <person name="Stergiopoulos I."/>
            <person name="Torriani S.F.F."/>
            <person name="Tu H."/>
            <person name="de Vries R.P."/>
            <person name="Waalwijk C."/>
            <person name="Ware S.B."/>
            <person name="Wiebenga A."/>
            <person name="Zwiers L.-H."/>
            <person name="Oliver R.P."/>
            <person name="Grigoriev I.V."/>
            <person name="Kema G.H.J."/>
        </authorList>
    </citation>
    <scope>NUCLEOTIDE SEQUENCE [LARGE SCALE GENOMIC DNA]</scope>
    <source>
        <strain evidence="2">CBS 115943 / IPO323</strain>
    </source>
</reference>
<dbReference type="KEGG" id="ztr:MYCGRDRAFT_50260"/>
<dbReference type="OrthoDB" id="3942766at2759"/>
<feature type="non-terminal residue" evidence="1">
    <location>
        <position position="1"/>
    </location>
</feature>
<dbReference type="EMBL" id="CM001207">
    <property type="protein sequence ID" value="EGP83229.1"/>
    <property type="molecule type" value="Genomic_DNA"/>
</dbReference>
<evidence type="ECO:0000313" key="1">
    <source>
        <dbReference type="EMBL" id="EGP83229.1"/>
    </source>
</evidence>
<dbReference type="GeneID" id="13396048"/>
<keyword evidence="2" id="KW-1185">Reference proteome</keyword>
<dbReference type="HOGENOM" id="CLU_2967585_0_0_1"/>
<evidence type="ECO:0000313" key="2">
    <source>
        <dbReference type="Proteomes" id="UP000008062"/>
    </source>
</evidence>
<protein>
    <submittedName>
        <fullName evidence="1">Uncharacterized protein</fullName>
    </submittedName>
</protein>
<dbReference type="Proteomes" id="UP000008062">
    <property type="component" value="Chromosome 12"/>
</dbReference>
<dbReference type="RefSeq" id="XP_003848253.1">
    <property type="nucleotide sequence ID" value="XM_003848205.1"/>
</dbReference>
<accession>F9XPB9</accession>
<organism evidence="1 2">
    <name type="scientific">Zymoseptoria tritici (strain CBS 115943 / IPO323)</name>
    <name type="common">Speckled leaf blotch fungus</name>
    <name type="synonym">Septoria tritici</name>
    <dbReference type="NCBI Taxonomy" id="336722"/>
    <lineage>
        <taxon>Eukaryota</taxon>
        <taxon>Fungi</taxon>
        <taxon>Dikarya</taxon>
        <taxon>Ascomycota</taxon>
        <taxon>Pezizomycotina</taxon>
        <taxon>Dothideomycetes</taxon>
        <taxon>Dothideomycetidae</taxon>
        <taxon>Mycosphaerellales</taxon>
        <taxon>Mycosphaerellaceae</taxon>
        <taxon>Zymoseptoria</taxon>
    </lineage>
</organism>
<name>F9XPB9_ZYMTI</name>
<sequence>GIILSKAVLNISNSRKNVPLFYVAISRNKKLDNLLFKDTFDLERLTAGSRIVAEMRAYD</sequence>
<dbReference type="InParanoid" id="F9XPB9"/>
<dbReference type="AlphaFoldDB" id="F9XPB9"/>
<gene>
    <name evidence="1" type="ORF">MYCGRDRAFT_50260</name>
</gene>